<reference evidence="1" key="1">
    <citation type="journal article" date="2014" name="Front. Microbiol.">
        <title>High frequency of phylogenetically diverse reductive dehalogenase-homologous genes in deep subseafloor sedimentary metagenomes.</title>
        <authorList>
            <person name="Kawai M."/>
            <person name="Futagami T."/>
            <person name="Toyoda A."/>
            <person name="Takaki Y."/>
            <person name="Nishi S."/>
            <person name="Hori S."/>
            <person name="Arai W."/>
            <person name="Tsubouchi T."/>
            <person name="Morono Y."/>
            <person name="Uchiyama I."/>
            <person name="Ito T."/>
            <person name="Fujiyama A."/>
            <person name="Inagaki F."/>
            <person name="Takami H."/>
        </authorList>
    </citation>
    <scope>NUCLEOTIDE SEQUENCE</scope>
    <source>
        <strain evidence="1">Expedition CK06-06</strain>
    </source>
</reference>
<protein>
    <submittedName>
        <fullName evidence="1">Uncharacterized protein</fullName>
    </submittedName>
</protein>
<organism evidence="1">
    <name type="scientific">marine sediment metagenome</name>
    <dbReference type="NCBI Taxonomy" id="412755"/>
    <lineage>
        <taxon>unclassified sequences</taxon>
        <taxon>metagenomes</taxon>
        <taxon>ecological metagenomes</taxon>
    </lineage>
</organism>
<proteinExistence type="predicted"/>
<sequence>MKKVSSVSGEFLLDPFDKQRRDKKKDVIYTGLPARTIMFTADIFPTRAARFLYHFLFPFGFRARFYHQLYDEPCTRDLYSGALLRPQKKINTLIEQGAIDKEGYFLKDGERLELKGRHF</sequence>
<dbReference type="AlphaFoldDB" id="X1D1S4"/>
<feature type="non-terminal residue" evidence="1">
    <location>
        <position position="119"/>
    </location>
</feature>
<comment type="caution">
    <text evidence="1">The sequence shown here is derived from an EMBL/GenBank/DDBJ whole genome shotgun (WGS) entry which is preliminary data.</text>
</comment>
<gene>
    <name evidence="1" type="ORF">S01H4_61905</name>
</gene>
<name>X1D1S4_9ZZZZ</name>
<evidence type="ECO:0000313" key="1">
    <source>
        <dbReference type="EMBL" id="GAH14756.1"/>
    </source>
</evidence>
<accession>X1D1S4</accession>
<dbReference type="EMBL" id="BART01036810">
    <property type="protein sequence ID" value="GAH14756.1"/>
    <property type="molecule type" value="Genomic_DNA"/>
</dbReference>